<keyword evidence="4" id="KW-0720">Serine protease</keyword>
<evidence type="ECO:0000259" key="6">
    <source>
        <dbReference type="Pfam" id="PF00082"/>
    </source>
</evidence>
<comment type="similarity">
    <text evidence="1">Belongs to the peptidase S8 family.</text>
</comment>
<dbReference type="PANTHER" id="PTHR43399:SF4">
    <property type="entry name" value="CELL WALL-ASSOCIATED PROTEASE"/>
    <property type="match status" value="1"/>
</dbReference>
<evidence type="ECO:0000256" key="4">
    <source>
        <dbReference type="ARBA" id="ARBA00022825"/>
    </source>
</evidence>
<evidence type="ECO:0000256" key="3">
    <source>
        <dbReference type="ARBA" id="ARBA00022801"/>
    </source>
</evidence>
<evidence type="ECO:0000256" key="1">
    <source>
        <dbReference type="ARBA" id="ARBA00011073"/>
    </source>
</evidence>
<dbReference type="Proteomes" id="UP000326354">
    <property type="component" value="Chromosome"/>
</dbReference>
<proteinExistence type="inferred from homology"/>
<keyword evidence="5" id="KW-0732">Signal</keyword>
<accession>A0A5S9IRU2</accession>
<dbReference type="Gene3D" id="3.40.50.200">
    <property type="entry name" value="Peptidase S8/S53 domain"/>
    <property type="match status" value="1"/>
</dbReference>
<dbReference type="GO" id="GO:0006508">
    <property type="term" value="P:proteolysis"/>
    <property type="evidence" value="ECO:0007669"/>
    <property type="project" value="UniProtKB-KW"/>
</dbReference>
<feature type="chain" id="PRO_5024820548" evidence="5">
    <location>
        <begin position="21"/>
        <end position="719"/>
    </location>
</feature>
<gene>
    <name evidence="7" type="ORF">UABAM_05131</name>
</gene>
<dbReference type="GO" id="GO:0004252">
    <property type="term" value="F:serine-type endopeptidase activity"/>
    <property type="evidence" value="ECO:0007669"/>
    <property type="project" value="InterPro"/>
</dbReference>
<dbReference type="RefSeq" id="WP_151970788.1">
    <property type="nucleotide sequence ID" value="NZ_AP019860.1"/>
</dbReference>
<dbReference type="InterPro" id="IPR008979">
    <property type="entry name" value="Galactose-bd-like_sf"/>
</dbReference>
<keyword evidence="8" id="KW-1185">Reference proteome</keyword>
<evidence type="ECO:0000256" key="5">
    <source>
        <dbReference type="SAM" id="SignalP"/>
    </source>
</evidence>
<dbReference type="InterPro" id="IPR023828">
    <property type="entry name" value="Peptidase_S8_Ser-AS"/>
</dbReference>
<dbReference type="InterPro" id="IPR000209">
    <property type="entry name" value="Peptidase_S8/S53_dom"/>
</dbReference>
<protein>
    <submittedName>
        <fullName evidence="7">Peptidase</fullName>
    </submittedName>
</protein>
<dbReference type="KEGG" id="uam:UABAM_05131"/>
<reference evidence="7 8" key="1">
    <citation type="submission" date="2019-08" db="EMBL/GenBank/DDBJ databases">
        <title>Complete genome sequence of Candidatus Uab amorphum.</title>
        <authorList>
            <person name="Shiratori T."/>
            <person name="Suzuki S."/>
            <person name="Kakizawa Y."/>
            <person name="Ishida K."/>
        </authorList>
    </citation>
    <scope>NUCLEOTIDE SEQUENCE [LARGE SCALE GENOMIC DNA]</scope>
    <source>
        <strain evidence="7 8">SRT547</strain>
    </source>
</reference>
<organism evidence="7 8">
    <name type="scientific">Uabimicrobium amorphum</name>
    <dbReference type="NCBI Taxonomy" id="2596890"/>
    <lineage>
        <taxon>Bacteria</taxon>
        <taxon>Pseudomonadati</taxon>
        <taxon>Planctomycetota</taxon>
        <taxon>Candidatus Uabimicrobiia</taxon>
        <taxon>Candidatus Uabimicrobiales</taxon>
        <taxon>Candidatus Uabimicrobiaceae</taxon>
        <taxon>Candidatus Uabimicrobium</taxon>
    </lineage>
</organism>
<dbReference type="Pfam" id="PF00082">
    <property type="entry name" value="Peptidase_S8"/>
    <property type="match status" value="1"/>
</dbReference>
<keyword evidence="2" id="KW-0645">Protease</keyword>
<name>A0A5S9IRU2_UABAM</name>
<feature type="domain" description="Peptidase S8/S53" evidence="6">
    <location>
        <begin position="322"/>
        <end position="572"/>
    </location>
</feature>
<dbReference type="EMBL" id="AP019860">
    <property type="protein sequence ID" value="BBM86744.1"/>
    <property type="molecule type" value="Genomic_DNA"/>
</dbReference>
<dbReference type="InterPro" id="IPR036852">
    <property type="entry name" value="Peptidase_S8/S53_dom_sf"/>
</dbReference>
<dbReference type="SUPFAM" id="SSF49785">
    <property type="entry name" value="Galactose-binding domain-like"/>
    <property type="match status" value="1"/>
</dbReference>
<dbReference type="SUPFAM" id="SSF52743">
    <property type="entry name" value="Subtilisin-like"/>
    <property type="match status" value="1"/>
</dbReference>
<evidence type="ECO:0000313" key="8">
    <source>
        <dbReference type="Proteomes" id="UP000326354"/>
    </source>
</evidence>
<dbReference type="PROSITE" id="PS00138">
    <property type="entry name" value="SUBTILASE_SER"/>
    <property type="match status" value="1"/>
</dbReference>
<dbReference type="PANTHER" id="PTHR43399">
    <property type="entry name" value="SUBTILISIN-RELATED"/>
    <property type="match status" value="1"/>
</dbReference>
<keyword evidence="3" id="KW-0378">Hydrolase</keyword>
<dbReference type="AlphaFoldDB" id="A0A5S9IRU2"/>
<dbReference type="InterPro" id="IPR051048">
    <property type="entry name" value="Peptidase_S8/S53_subtilisin"/>
</dbReference>
<evidence type="ECO:0000313" key="7">
    <source>
        <dbReference type="EMBL" id="BBM86744.1"/>
    </source>
</evidence>
<sequence>MFKKLSLLFICAVLAVSLCADEVEVVKNRGLQELVVNGETICTTNADIVNEKLISVNRATKVVTWTEKQQEKETPCYAINLKGNKWTAAKKTSYELLLKNYKFDPTKAQRTEVPFNMQSRNNCKLFLVQFVTQSLQVYREELQKMGVEIHQFVPNNSYIVRMDEAKAQAVKELEFVNWVGPMHPAYKMNTSELQNARGVENYVIVVVSKKDKTQLVEQIAGLGGKVVNPTEGSLLIVAELNSHQLVEVAHLDTVLWINKDTAIEEDMDKARIQGGANYIESKFGGYTGKGLRGHVIEGIYADHQDFEATEHRQKPIAVDDGAGASHGHSTFGQVFGSGKGNKQARGLLPDAQGYYTNYNAVYSSPAGSKKPGSRYELTERLIREHKVMFQTSSWGYSRVYDYDARSAEMDDIIFNFDMPICQSQSNAGSRHSRPQAWAKNIISGGALRHYDTINPEDDAWARGASIGPATDGRIKPDLCAYYDKILTTSRNGYTTGFGGTSGATPIIAGHVGLTLQLWTDGVFGNELKAPKEDRFANRPHFTTTKALLINTAKQYSFEGKSHDRTRVHQGWGFPNVQNMLDLRNKMMVVNEDHLLTNLDSKSYKVSVAAGEKQFKVTLIWNEPAPSLSAAKQLINNLDLKVTSPSGTVYYGNNGLLEGMYSKAGGEANKVDCVENVFVANPAAGTWTVEVIADEINADNHLETPEVDVDYALVVSGITK</sequence>
<evidence type="ECO:0000256" key="2">
    <source>
        <dbReference type="ARBA" id="ARBA00022670"/>
    </source>
</evidence>
<feature type="signal peptide" evidence="5">
    <location>
        <begin position="1"/>
        <end position="20"/>
    </location>
</feature>
<dbReference type="Gene3D" id="2.60.120.380">
    <property type="match status" value="1"/>
</dbReference>
<dbReference type="OrthoDB" id="9798386at2"/>